<organism evidence="3 5">
    <name type="scientific">Holdemania massiliensis</name>
    <dbReference type="NCBI Taxonomy" id="1468449"/>
    <lineage>
        <taxon>Bacteria</taxon>
        <taxon>Bacillati</taxon>
        <taxon>Bacillota</taxon>
        <taxon>Erysipelotrichia</taxon>
        <taxon>Erysipelotrichales</taxon>
        <taxon>Erysipelotrichaceae</taxon>
        <taxon>Holdemania</taxon>
    </lineage>
</organism>
<feature type="coiled-coil region" evidence="1">
    <location>
        <begin position="67"/>
        <end position="119"/>
    </location>
</feature>
<evidence type="ECO:0000313" key="5">
    <source>
        <dbReference type="Proteomes" id="UP000433575"/>
    </source>
</evidence>
<feature type="compositionally biased region" description="Gly residues" evidence="2">
    <location>
        <begin position="16"/>
        <end position="25"/>
    </location>
</feature>
<name>A0A6N7S7I2_9FIRM</name>
<dbReference type="EMBL" id="WKPI01000010">
    <property type="protein sequence ID" value="MSC32944.1"/>
    <property type="molecule type" value="Genomic_DNA"/>
</dbReference>
<dbReference type="Proteomes" id="UP000480929">
    <property type="component" value="Unassembled WGS sequence"/>
</dbReference>
<protein>
    <recommendedName>
        <fullName evidence="7">DUF4355 domain-containing protein</fullName>
    </recommendedName>
</protein>
<evidence type="ECO:0000256" key="2">
    <source>
        <dbReference type="SAM" id="MobiDB-lite"/>
    </source>
</evidence>
<evidence type="ECO:0000313" key="3">
    <source>
        <dbReference type="EMBL" id="MSA89266.1"/>
    </source>
</evidence>
<comment type="caution">
    <text evidence="3">The sequence shown here is derived from an EMBL/GenBank/DDBJ whole genome shotgun (WGS) entry which is preliminary data.</text>
</comment>
<evidence type="ECO:0000313" key="4">
    <source>
        <dbReference type="EMBL" id="MSC32944.1"/>
    </source>
</evidence>
<keyword evidence="6" id="KW-1185">Reference proteome</keyword>
<dbReference type="EMBL" id="WKPJ01000009">
    <property type="protein sequence ID" value="MSA89266.1"/>
    <property type="molecule type" value="Genomic_DNA"/>
</dbReference>
<evidence type="ECO:0000313" key="6">
    <source>
        <dbReference type="Proteomes" id="UP000480929"/>
    </source>
</evidence>
<gene>
    <name evidence="4" type="ORF">GKD88_07405</name>
    <name evidence="3" type="ORF">GKE08_08000</name>
</gene>
<sequence>MENNKLKLNIQLFAEGDGGSEGGAAGAETKPEAKYTDDDVNRLVAAAKGKEKSGFLKSLGFEKEDDLKSAMKDYQEYLKTKKSAEEIANEAKSKAERERDEALNKLTAYERKEMMAEAKVNPEFYDYVAFQVGKSVDEKTDFKKALATFAKENPKYLLEDADGEEADPEDPLKKTLVTSLKLQNGKKKQDSKMSPAEIINSMKKGKVR</sequence>
<reference evidence="5 6" key="1">
    <citation type="journal article" date="2019" name="Nat. Med.">
        <title>A library of human gut bacterial isolates paired with longitudinal multiomics data enables mechanistic microbiome research.</title>
        <authorList>
            <person name="Poyet M."/>
            <person name="Groussin M."/>
            <person name="Gibbons S.M."/>
            <person name="Avila-Pacheco J."/>
            <person name="Jiang X."/>
            <person name="Kearney S.M."/>
            <person name="Perrotta A.R."/>
            <person name="Berdy B."/>
            <person name="Zhao S."/>
            <person name="Lieberman T.D."/>
            <person name="Swanson P.K."/>
            <person name="Smith M."/>
            <person name="Roesemann S."/>
            <person name="Alexander J.E."/>
            <person name="Rich S.A."/>
            <person name="Livny J."/>
            <person name="Vlamakis H."/>
            <person name="Clish C."/>
            <person name="Bullock K."/>
            <person name="Deik A."/>
            <person name="Scott J."/>
            <person name="Pierce K.A."/>
            <person name="Xavier R.J."/>
            <person name="Alm E.J."/>
        </authorList>
    </citation>
    <scope>NUCLEOTIDE SEQUENCE [LARGE SCALE GENOMIC DNA]</scope>
    <source>
        <strain evidence="3 5">BIOML-A4</strain>
        <strain evidence="4 6">BIOML-A5</strain>
    </source>
</reference>
<dbReference type="AlphaFoldDB" id="A0A6N7S7I2"/>
<dbReference type="RefSeq" id="WP_151848936.1">
    <property type="nucleotide sequence ID" value="NZ_WKPI01000010.1"/>
</dbReference>
<keyword evidence="1" id="KW-0175">Coiled coil</keyword>
<feature type="region of interest" description="Disordered" evidence="2">
    <location>
        <begin position="15"/>
        <end position="34"/>
    </location>
</feature>
<feature type="compositionally biased region" description="Acidic residues" evidence="2">
    <location>
        <begin position="159"/>
        <end position="169"/>
    </location>
</feature>
<feature type="region of interest" description="Disordered" evidence="2">
    <location>
        <begin position="159"/>
        <end position="208"/>
    </location>
</feature>
<evidence type="ECO:0000256" key="1">
    <source>
        <dbReference type="SAM" id="Coils"/>
    </source>
</evidence>
<proteinExistence type="predicted"/>
<evidence type="ECO:0008006" key="7">
    <source>
        <dbReference type="Google" id="ProtNLM"/>
    </source>
</evidence>
<accession>A0A6N7S7I2</accession>
<dbReference type="Proteomes" id="UP000433575">
    <property type="component" value="Unassembled WGS sequence"/>
</dbReference>